<dbReference type="PROSITE" id="PS00115">
    <property type="entry name" value="RNA_POL_II_REPEAT"/>
    <property type="match status" value="8"/>
</dbReference>
<feature type="domain" description="RNA polymerase N-terminal" evidence="17">
    <location>
        <begin position="246"/>
        <end position="552"/>
    </location>
</feature>
<dbReference type="CDD" id="cd02733">
    <property type="entry name" value="RNAP_II_RPB1_N"/>
    <property type="match status" value="1"/>
</dbReference>
<comment type="subcellular location">
    <subcellularLocation>
        <location evidence="1">Nucleus</location>
    </subcellularLocation>
</comment>
<evidence type="ECO:0000256" key="4">
    <source>
        <dbReference type="ARBA" id="ARBA00022553"/>
    </source>
</evidence>
<dbReference type="Pfam" id="PF00623">
    <property type="entry name" value="RNA_pol_Rpb1_2"/>
    <property type="match status" value="1"/>
</dbReference>
<evidence type="ECO:0000256" key="11">
    <source>
        <dbReference type="ARBA" id="ARBA00023125"/>
    </source>
</evidence>
<dbReference type="InterPro" id="IPR007066">
    <property type="entry name" value="RNA_pol_Rpb1_3"/>
</dbReference>
<dbReference type="FunFam" id="4.10.860.120:FF:000003">
    <property type="entry name" value="DNA-directed RNA polymerase subunit"/>
    <property type="match status" value="1"/>
</dbReference>
<evidence type="ECO:0000256" key="3">
    <source>
        <dbReference type="ARBA" id="ARBA00022478"/>
    </source>
</evidence>
<evidence type="ECO:0000256" key="6">
    <source>
        <dbReference type="ARBA" id="ARBA00022695"/>
    </source>
</evidence>
<dbReference type="EMBL" id="JAAQHG020000004">
    <property type="protein sequence ID" value="KAL1589692.1"/>
    <property type="molecule type" value="Genomic_DNA"/>
</dbReference>
<organism evidence="18 19">
    <name type="scientific">Cladosporium halotolerans</name>
    <dbReference type="NCBI Taxonomy" id="1052096"/>
    <lineage>
        <taxon>Eukaryota</taxon>
        <taxon>Fungi</taxon>
        <taxon>Dikarya</taxon>
        <taxon>Ascomycota</taxon>
        <taxon>Pezizomycotina</taxon>
        <taxon>Dothideomycetes</taxon>
        <taxon>Dothideomycetidae</taxon>
        <taxon>Cladosporiales</taxon>
        <taxon>Cladosporiaceae</taxon>
        <taxon>Cladosporium</taxon>
    </lineage>
</organism>
<evidence type="ECO:0000256" key="8">
    <source>
        <dbReference type="ARBA" id="ARBA00022737"/>
    </source>
</evidence>
<dbReference type="GO" id="GO:0005665">
    <property type="term" value="C:RNA polymerase II, core complex"/>
    <property type="evidence" value="ECO:0007669"/>
    <property type="project" value="UniProtKB-ARBA"/>
</dbReference>
<keyword evidence="19" id="KW-1185">Reference proteome</keyword>
<dbReference type="GO" id="GO:0006368">
    <property type="term" value="P:transcription elongation by RNA polymerase II"/>
    <property type="evidence" value="ECO:0007669"/>
    <property type="project" value="UniProtKB-ARBA"/>
</dbReference>
<dbReference type="Proteomes" id="UP000803884">
    <property type="component" value="Unassembled WGS sequence"/>
</dbReference>
<dbReference type="InterPro" id="IPR038120">
    <property type="entry name" value="Rpb1_funnel_sf"/>
</dbReference>
<keyword evidence="11" id="KW-0238">DNA-binding</keyword>
<name>A0AB34KXQ7_9PEZI</name>
<dbReference type="FunFam" id="1.10.274.100:FF:000001">
    <property type="entry name" value="DNA-directed RNA polymerase subunit"/>
    <property type="match status" value="1"/>
</dbReference>
<evidence type="ECO:0000256" key="9">
    <source>
        <dbReference type="ARBA" id="ARBA00022833"/>
    </source>
</evidence>
<reference evidence="18 19" key="1">
    <citation type="journal article" date="2020" name="Microbiol. Resour. Announc.">
        <title>Draft Genome Sequence of a Cladosporium Species Isolated from the Mesophotic Ascidian Didemnum maculosum.</title>
        <authorList>
            <person name="Gioti A."/>
            <person name="Siaperas R."/>
            <person name="Nikolaivits E."/>
            <person name="Le Goff G."/>
            <person name="Ouazzani J."/>
            <person name="Kotoulas G."/>
            <person name="Topakas E."/>
        </authorList>
    </citation>
    <scope>NUCLEOTIDE SEQUENCE [LARGE SCALE GENOMIC DNA]</scope>
    <source>
        <strain evidence="18 19">TM138-S3</strain>
    </source>
</reference>
<keyword evidence="7" id="KW-0479">Metal-binding</keyword>
<comment type="catalytic activity">
    <reaction evidence="14 15">
        <text>RNA(n) + a ribonucleoside 5'-triphosphate = RNA(n+1) + diphosphate</text>
        <dbReference type="Rhea" id="RHEA:21248"/>
        <dbReference type="Rhea" id="RHEA-COMP:14527"/>
        <dbReference type="Rhea" id="RHEA-COMP:17342"/>
        <dbReference type="ChEBI" id="CHEBI:33019"/>
        <dbReference type="ChEBI" id="CHEBI:61557"/>
        <dbReference type="ChEBI" id="CHEBI:140395"/>
        <dbReference type="EC" id="2.7.7.6"/>
    </reaction>
</comment>
<dbReference type="Pfam" id="PF05000">
    <property type="entry name" value="RNA_pol_Rpb1_4"/>
    <property type="match status" value="1"/>
</dbReference>
<dbReference type="Gene3D" id="3.30.1360.140">
    <property type="match status" value="1"/>
</dbReference>
<evidence type="ECO:0000256" key="15">
    <source>
        <dbReference type="RuleBase" id="RU004279"/>
    </source>
</evidence>
<feature type="compositionally biased region" description="Low complexity" evidence="16">
    <location>
        <begin position="1610"/>
        <end position="1668"/>
    </location>
</feature>
<dbReference type="Pfam" id="PF04998">
    <property type="entry name" value="RNA_pol_Rpb1_5"/>
    <property type="match status" value="1"/>
</dbReference>
<dbReference type="FunFam" id="2.40.40.20:FF:000019">
    <property type="entry name" value="DNA-directed RNA polymerase II subunit RPB1"/>
    <property type="match status" value="1"/>
</dbReference>
<dbReference type="Gene3D" id="4.10.860.120">
    <property type="entry name" value="RNA polymerase II, clamp domain"/>
    <property type="match status" value="2"/>
</dbReference>
<keyword evidence="9" id="KW-0862">Zinc</keyword>
<dbReference type="Gene3D" id="1.10.132.30">
    <property type="match status" value="1"/>
</dbReference>
<dbReference type="GO" id="GO:0046872">
    <property type="term" value="F:metal ion binding"/>
    <property type="evidence" value="ECO:0007669"/>
    <property type="project" value="UniProtKB-KW"/>
</dbReference>
<evidence type="ECO:0000313" key="18">
    <source>
        <dbReference type="EMBL" id="KAL1589692.1"/>
    </source>
</evidence>
<dbReference type="InterPro" id="IPR007075">
    <property type="entry name" value="RNA_pol_Rpb1_6"/>
</dbReference>
<feature type="compositionally biased region" description="Low complexity" evidence="16">
    <location>
        <begin position="1677"/>
        <end position="1712"/>
    </location>
</feature>
<dbReference type="NCBIfam" id="NF006336">
    <property type="entry name" value="PRK08566.1"/>
    <property type="match status" value="1"/>
</dbReference>
<dbReference type="Pfam" id="PF04997">
    <property type="entry name" value="RNA_pol_Rpb1_1"/>
    <property type="match status" value="1"/>
</dbReference>
<comment type="function">
    <text evidence="15">DNA-dependent RNA polymerase catalyzes the transcription of DNA into RNA using the four ribonucleoside triphosphates as substrates.</text>
</comment>
<dbReference type="Gene3D" id="1.10.274.100">
    <property type="entry name" value="RNA polymerase Rpb1, domain 3"/>
    <property type="match status" value="1"/>
</dbReference>
<sequence>MASAPGFPHSEAPFKTVQEIQFGLFSPEETKNMSVCHIEYPETMDEQRQRPRERGLNDPKLGSIDRAYRCATCGENMTECPGHFGHIELAVPVFHPGFVTKVKKILESVCHNCGKLLDDERNPQFKQAVNIRDPKRRFDQVHKICKPKMICEPDSQDDGGDFGGDPKAKLKVKGHGGCGNIQPEIRKEALKLNGTWKLPKGQEDEEGDKGPEKRPITPQMALNVFRNISDRDLTILGCNADYARPEWMILTVMPVPPPAVRPSISVDGTSQGMRSEDDLTYKLSDIIRANSNVKRCEQEGSPQHVVEEFISLLQYHVATYMDNDIAGLPKAQQKSGRPVKAIRARLKSKEGRLRGNLMGKRVDFSARTVITGDPNLSLDEVGVPRSIARTLSFPETVNNYNINKMHELVRNGPDIHPGAKHVIRDSGERIDLRHHKRPQDIQLQLGWKVERHVVDGDYIVFNRQPSLHKESMMGHRVRVMPYSTFRMNLSVTSPYNADFDGDEMNLHVPQSHETRAEVMNLCAVPLNIVSPQKNGPLMGIVQDTMAGIYKLTRRDTMLSHQEVMNIMMWVPGWDGILPHPAILKPSARWTGKQIISMAIPSGLNILRYDDKDGHIPLKDSGLLIQDGMLEYGQLVKKVVGASGGSIIHVIFNERGPDAAVDFFNAAQRIVCYWLLHNGFSVGIGDTVPDEKTAQGIEDAVAAEKDHVADLIKEVQENKLEPLPGMTIRESFESRAKAFLEEARNQAGDVSSKGVKDFNNVGQMVKSGSKGSSVNISQMTAAVGQQSLEGKRLPFGFKYRTLPHFPKDDYSPASRGFVENSYLRGLTPTEFFFHAMGGREGLIDTAVKTAETGYIQRRLVKALEEVMVKYDGTVRNSLGDIVQFIYGEDGLDAVYIEKQSLDIINISHDKFEQKYKLDIMDPKHKHEMLTSEDIEVADEIHGDTETQQLFDDEYERILNDREKIRKGIDEPDPDRQLPLNIGRMIDAAKTKFRIREGTRSDLDPREVIPKVSAMLDRLVVVRGDDPLTKEADENATLLVKALYRSRLAFKKLVKQDFLNKLALDNVLGDVENRFSRSLASPGEMVGVLAAQSIGEPATQMTLNTFHFAGVSAKNVTLGVPRLKEILNVAENLKTPSMKVYQEPGKVLDQENCKLLRSAVEFTSLKSVTDETEIYYDPDVLGTVIDADRDMVESYFILPDEQGAPPEMQSKWLLRIVLGRRQLLDKGLSVTHVASKIKEMYGQDIAVIFSDDNADEQVVRVRMITRGADKDEEENSEEEDTLKRLETHMLDKVVLRGIDNIKRVYVTSEERMREKEDGSLIKVKSDPLCKEWYLDTDGVNLKAVLGIDGVDPYRTTCNHFTHIKDCFGIEATRAALIKELHAVLSFDGSYVNHRHMALLCDVMTARGTLMAVTRHGINRSDTGALMRCSFEETVEILFDAAASGELDDCRGVSENIILGQLAPSGTGEFDMLLDQKMLENVVSTVRRPMGGIALGAATPMEGAMTPYDTGSPMAEGGYGGGPDYGAAFSPIVNAGQEESGGFSTYGGGFGGASPYNGGMSPGYAPTSPFSGMSPTSPGYGGYSPTSPGYSPTSPGQGLTSPSYQVTSPSFGSPSSPAYTPTSPSYSPTSPAYSGNKVSPTSPSYSPTSPSYSPTSPSYSPTSPNYSPTSPAAHAPGSATSPKYSPTSPNYSPTSPTSPAYSPTSPAYSPTSPKYGGPGGSGASPTSPSYSPTSPMYSPGRNGGYSPTSPAYSPTSPQYSPNSPKDDSGSGS</sequence>
<dbReference type="InterPro" id="IPR007083">
    <property type="entry name" value="RNA_pol_Rpb1_4"/>
</dbReference>
<dbReference type="SMART" id="SM00663">
    <property type="entry name" value="RPOLA_N"/>
    <property type="match status" value="1"/>
</dbReference>
<protein>
    <recommendedName>
        <fullName evidence="15">DNA-directed RNA polymerase subunit</fullName>
        <ecNumber evidence="15">2.7.7.6</ecNumber>
    </recommendedName>
</protein>
<dbReference type="Pfam" id="PF04983">
    <property type="entry name" value="RNA_pol_Rpb1_3"/>
    <property type="match status" value="1"/>
</dbReference>
<evidence type="ECO:0000256" key="2">
    <source>
        <dbReference type="ARBA" id="ARBA00006460"/>
    </source>
</evidence>
<keyword evidence="5 15" id="KW-0808">Transferase</keyword>
<dbReference type="Gene3D" id="1.10.150.390">
    <property type="match status" value="1"/>
</dbReference>
<dbReference type="GO" id="GO:0006367">
    <property type="term" value="P:transcription initiation at RNA polymerase II promoter"/>
    <property type="evidence" value="ECO:0007669"/>
    <property type="project" value="UniProtKB-ARBA"/>
</dbReference>
<evidence type="ECO:0000256" key="10">
    <source>
        <dbReference type="ARBA" id="ARBA00022842"/>
    </source>
</evidence>
<dbReference type="EC" id="2.7.7.6" evidence="15"/>
<dbReference type="Gene3D" id="6.20.50.80">
    <property type="match status" value="1"/>
</dbReference>
<dbReference type="Gene3D" id="6.10.250.2940">
    <property type="match status" value="1"/>
</dbReference>
<evidence type="ECO:0000256" key="12">
    <source>
        <dbReference type="ARBA" id="ARBA00023163"/>
    </source>
</evidence>
<evidence type="ECO:0000256" key="5">
    <source>
        <dbReference type="ARBA" id="ARBA00022679"/>
    </source>
</evidence>
<dbReference type="PANTHER" id="PTHR19376">
    <property type="entry name" value="DNA-DIRECTED RNA POLYMERASE"/>
    <property type="match status" value="1"/>
</dbReference>
<dbReference type="PANTHER" id="PTHR19376:SF37">
    <property type="entry name" value="DNA-DIRECTED RNA POLYMERASE II SUBUNIT RPB1"/>
    <property type="match status" value="1"/>
</dbReference>
<comment type="similarity">
    <text evidence="2 15">Belongs to the RNA polymerase beta' chain family.</text>
</comment>
<keyword evidence="8" id="KW-0677">Repeat</keyword>
<dbReference type="FunFam" id="1.10.132.30:FF:000001">
    <property type="entry name" value="DNA-directed RNA polymerase subunit"/>
    <property type="match status" value="1"/>
</dbReference>
<keyword evidence="3 15" id="KW-0240">DNA-directed RNA polymerase</keyword>
<keyword evidence="10" id="KW-0460">Magnesium</keyword>
<dbReference type="InterPro" id="IPR045867">
    <property type="entry name" value="DNA-dir_RpoC_beta_prime"/>
</dbReference>
<dbReference type="Pfam" id="PF04990">
    <property type="entry name" value="RNA_pol_Rpb1_7"/>
    <property type="match status" value="1"/>
</dbReference>
<dbReference type="CDD" id="cd02584">
    <property type="entry name" value="RNAP_II_Rpb1_C"/>
    <property type="match status" value="1"/>
</dbReference>
<dbReference type="Gene3D" id="2.40.40.20">
    <property type="match status" value="1"/>
</dbReference>
<dbReference type="Pfam" id="PF05001">
    <property type="entry name" value="RNA_pol_Rpb1_R"/>
    <property type="match status" value="7"/>
</dbReference>
<evidence type="ECO:0000259" key="17">
    <source>
        <dbReference type="SMART" id="SM00663"/>
    </source>
</evidence>
<dbReference type="InterPro" id="IPR000684">
    <property type="entry name" value="RNA_pol_II_repeat_euk"/>
</dbReference>
<keyword evidence="13" id="KW-0539">Nucleus</keyword>
<evidence type="ECO:0000256" key="7">
    <source>
        <dbReference type="ARBA" id="ARBA00022723"/>
    </source>
</evidence>
<feature type="compositionally biased region" description="Low complexity" evidence="16">
    <location>
        <begin position="1573"/>
        <end position="1593"/>
    </location>
</feature>
<dbReference type="InterPro" id="IPR044893">
    <property type="entry name" value="RNA_pol_Rpb1_clamp_domain"/>
</dbReference>
<dbReference type="GO" id="GO:0003899">
    <property type="term" value="F:DNA-directed RNA polymerase activity"/>
    <property type="evidence" value="ECO:0007669"/>
    <property type="project" value="UniProtKB-EC"/>
</dbReference>
<dbReference type="FunFam" id="1.10.150.390:FF:000001">
    <property type="entry name" value="DNA-directed RNA polymerase subunit"/>
    <property type="match status" value="1"/>
</dbReference>
<dbReference type="InterPro" id="IPR006592">
    <property type="entry name" value="RNA_pol_N"/>
</dbReference>
<dbReference type="InterPro" id="IPR007073">
    <property type="entry name" value="RNA_pol_Rpb1_7"/>
</dbReference>
<dbReference type="FunFam" id="3.30.1490.180:FF:000001">
    <property type="entry name" value="DNA-directed RNA polymerase subunit"/>
    <property type="match status" value="1"/>
</dbReference>
<evidence type="ECO:0000256" key="13">
    <source>
        <dbReference type="ARBA" id="ARBA00023242"/>
    </source>
</evidence>
<dbReference type="RefSeq" id="XP_069232797.1">
    <property type="nucleotide sequence ID" value="XM_069370439.1"/>
</dbReference>
<keyword evidence="4" id="KW-0597">Phosphoprotein</keyword>
<feature type="region of interest" description="Disordered" evidence="16">
    <location>
        <begin position="195"/>
        <end position="216"/>
    </location>
</feature>
<comment type="caution">
    <text evidence="18">The sequence shown here is derived from an EMBL/GenBank/DDBJ whole genome shotgun (WGS) entry which is preliminary data.</text>
</comment>
<dbReference type="Pfam" id="PF04992">
    <property type="entry name" value="RNA_pol_Rpb1_6"/>
    <property type="match status" value="1"/>
</dbReference>
<evidence type="ECO:0000313" key="19">
    <source>
        <dbReference type="Proteomes" id="UP000803884"/>
    </source>
</evidence>
<dbReference type="InterPro" id="IPR007080">
    <property type="entry name" value="RNA_pol_Rpb1_1"/>
</dbReference>
<dbReference type="InterPro" id="IPR042102">
    <property type="entry name" value="RNA_pol_Rpb1_3_sf"/>
</dbReference>
<dbReference type="SUPFAM" id="SSF64484">
    <property type="entry name" value="beta and beta-prime subunits of DNA dependent RNA-polymerase"/>
    <property type="match status" value="1"/>
</dbReference>
<dbReference type="InterPro" id="IPR007081">
    <property type="entry name" value="RNA_pol_Rpb1_5"/>
</dbReference>
<evidence type="ECO:0000256" key="1">
    <source>
        <dbReference type="ARBA" id="ARBA00004123"/>
    </source>
</evidence>
<dbReference type="InterPro" id="IPR000722">
    <property type="entry name" value="RNA_pol_asu"/>
</dbReference>
<feature type="compositionally biased region" description="Polar residues" evidence="16">
    <location>
        <begin position="1594"/>
        <end position="1609"/>
    </location>
</feature>
<accession>A0AB34KXQ7</accession>
<gene>
    <name evidence="18" type="ORF">WHR41_01833</name>
</gene>
<evidence type="ECO:0000256" key="14">
    <source>
        <dbReference type="ARBA" id="ARBA00048552"/>
    </source>
</evidence>
<dbReference type="Gene3D" id="3.30.1490.180">
    <property type="entry name" value="RNA polymerase ii"/>
    <property type="match status" value="1"/>
</dbReference>
<evidence type="ECO:0000256" key="16">
    <source>
        <dbReference type="SAM" id="MobiDB-lite"/>
    </source>
</evidence>
<keyword evidence="6 15" id="KW-0548">Nucleotidyltransferase</keyword>
<dbReference type="InterPro" id="IPR038593">
    <property type="entry name" value="RNA_pol_Rpb1_7_sf"/>
</dbReference>
<proteinExistence type="inferred from homology"/>
<dbReference type="GeneID" id="96003277"/>
<feature type="compositionally biased region" description="Low complexity" evidence="16">
    <location>
        <begin position="1720"/>
        <end position="1758"/>
    </location>
</feature>
<keyword evidence="12 15" id="KW-0804">Transcription</keyword>
<feature type="region of interest" description="Disordered" evidence="16">
    <location>
        <begin position="1573"/>
        <end position="1769"/>
    </location>
</feature>
<dbReference type="GO" id="GO:0003677">
    <property type="term" value="F:DNA binding"/>
    <property type="evidence" value="ECO:0007669"/>
    <property type="project" value="UniProtKB-KW"/>
</dbReference>